<evidence type="ECO:0008006" key="5">
    <source>
        <dbReference type="Google" id="ProtNLM"/>
    </source>
</evidence>
<organism evidence="3 4">
    <name type="scientific">Bacillus cytotoxicus</name>
    <dbReference type="NCBI Taxonomy" id="580165"/>
    <lineage>
        <taxon>Bacteria</taxon>
        <taxon>Bacillati</taxon>
        <taxon>Bacillota</taxon>
        <taxon>Bacilli</taxon>
        <taxon>Bacillales</taxon>
        <taxon>Bacillaceae</taxon>
        <taxon>Bacillus</taxon>
        <taxon>Bacillus cereus group</taxon>
    </lineage>
</organism>
<dbReference type="EMBL" id="FMIK01000051">
    <property type="protein sequence ID" value="SCM03325.1"/>
    <property type="molecule type" value="Genomic_DNA"/>
</dbReference>
<dbReference type="RefSeq" id="WP_012095841.1">
    <property type="nucleotide sequence ID" value="NZ_CP024101.1"/>
</dbReference>
<protein>
    <recommendedName>
        <fullName evidence="5">Transposase</fullName>
    </recommendedName>
</protein>
<dbReference type="InterPro" id="IPR002513">
    <property type="entry name" value="Tn3_Tnp_DDE_dom"/>
</dbReference>
<reference evidence="3 4" key="1">
    <citation type="submission" date="2016-08" db="EMBL/GenBank/DDBJ databases">
        <authorList>
            <person name="Loux V."/>
            <person name="Rue O."/>
        </authorList>
    </citation>
    <scope>NUCLEOTIDE SEQUENCE [LARGE SCALE GENOMIC DNA]</scope>
    <source>
        <strain evidence="3 4">AFSSA_08CEB44bac</strain>
    </source>
</reference>
<evidence type="ECO:0000313" key="4">
    <source>
        <dbReference type="Proteomes" id="UP000242164"/>
    </source>
</evidence>
<dbReference type="InterPro" id="IPR029261">
    <property type="entry name" value="Transposase_Znf"/>
</dbReference>
<dbReference type="AlphaFoldDB" id="A0AAX2CML7"/>
<evidence type="ECO:0000259" key="2">
    <source>
        <dbReference type="Pfam" id="PF14690"/>
    </source>
</evidence>
<proteinExistence type="predicted"/>
<dbReference type="Pfam" id="PF14690">
    <property type="entry name" value="Zn_ribbon_ISL3"/>
    <property type="match status" value="1"/>
</dbReference>
<dbReference type="Proteomes" id="UP000242164">
    <property type="component" value="Unassembled WGS sequence"/>
</dbReference>
<comment type="caution">
    <text evidence="3">The sequence shown here is derived from an EMBL/GenBank/DDBJ whole genome shotgun (WGS) entry which is preliminary data.</text>
</comment>
<evidence type="ECO:0000259" key="1">
    <source>
        <dbReference type="Pfam" id="PF01526"/>
    </source>
</evidence>
<gene>
    <name evidence="3" type="ORF">BCB44BAC_03799</name>
</gene>
<dbReference type="Pfam" id="PF01526">
    <property type="entry name" value="DDE_Tnp_Tn3"/>
    <property type="match status" value="1"/>
</dbReference>
<name>A0AAX2CML7_9BACI</name>
<feature type="domain" description="Tn3 transposase DDE" evidence="1">
    <location>
        <begin position="95"/>
        <end position="153"/>
    </location>
</feature>
<accession>A0AAX2CML7</accession>
<dbReference type="GeneID" id="92823167"/>
<dbReference type="GO" id="GO:0004803">
    <property type="term" value="F:transposase activity"/>
    <property type="evidence" value="ECO:0007669"/>
    <property type="project" value="InterPro"/>
</dbReference>
<sequence>MHIVIPSFEGIELMSSFQAAHTHVYILKSIYKSCPCPSCGKISSRVHSLYTRFVQDLAIQQTSIHLQLQVKKFFCDSPACSTRIFTERFAWLQSYQRKIIKYNHLIANCVIFYNVFQLTHILHEYIQEGNELDEEVLSDLSPYLAFHINRFRKYGLDDNRQPPDIKFDMAISPNGLKAAN</sequence>
<evidence type="ECO:0000313" key="3">
    <source>
        <dbReference type="EMBL" id="SCM03325.1"/>
    </source>
</evidence>
<dbReference type="GO" id="GO:0006313">
    <property type="term" value="P:DNA transposition"/>
    <property type="evidence" value="ECO:0007669"/>
    <property type="project" value="InterPro"/>
</dbReference>
<feature type="domain" description="Transposase IS204/IS1001/IS1096/IS1165 zinc-finger" evidence="2">
    <location>
        <begin position="34"/>
        <end position="76"/>
    </location>
</feature>